<evidence type="ECO:0000256" key="4">
    <source>
        <dbReference type="ARBA" id="ARBA00022801"/>
    </source>
</evidence>
<dbReference type="InterPro" id="IPR023430">
    <property type="entry name" value="Pept_HybD-like_dom_sf"/>
</dbReference>
<reference evidence="5 6" key="1">
    <citation type="submission" date="2019-09" db="EMBL/GenBank/DDBJ databases">
        <title>Genome Sequences of Streptomyces kaniharaensis ATCC 21070.</title>
        <authorList>
            <person name="Zhu W."/>
            <person name="De Crecy-Lagard V."/>
            <person name="Richards N.G."/>
        </authorList>
    </citation>
    <scope>NUCLEOTIDE SEQUENCE [LARGE SCALE GENOMIC DNA]</scope>
    <source>
        <strain evidence="5 6">SF-557</strain>
    </source>
</reference>
<organism evidence="5 6">
    <name type="scientific">Streptomyces kaniharaensis</name>
    <dbReference type="NCBI Taxonomy" id="212423"/>
    <lineage>
        <taxon>Bacteria</taxon>
        <taxon>Bacillati</taxon>
        <taxon>Actinomycetota</taxon>
        <taxon>Actinomycetes</taxon>
        <taxon>Kitasatosporales</taxon>
        <taxon>Streptomycetaceae</taxon>
        <taxon>Streptomyces</taxon>
    </lineage>
</organism>
<name>A0A6N7L4G5_9ACTN</name>
<comment type="caution">
    <text evidence="5">The sequence shown here is derived from an EMBL/GenBank/DDBJ whole genome shotgun (WGS) entry which is preliminary data.</text>
</comment>
<dbReference type="PANTHER" id="PTHR30302:SF1">
    <property type="entry name" value="HYDROGENASE 2 MATURATION PROTEASE"/>
    <property type="match status" value="1"/>
</dbReference>
<dbReference type="Pfam" id="PF01750">
    <property type="entry name" value="HycI"/>
    <property type="match status" value="1"/>
</dbReference>
<dbReference type="Proteomes" id="UP000450000">
    <property type="component" value="Unassembled WGS sequence"/>
</dbReference>
<evidence type="ECO:0000313" key="6">
    <source>
        <dbReference type="Proteomes" id="UP000450000"/>
    </source>
</evidence>
<comment type="similarity">
    <text evidence="1">Belongs to the peptidase A31 family.</text>
</comment>
<evidence type="ECO:0000256" key="1">
    <source>
        <dbReference type="ARBA" id="ARBA00006814"/>
    </source>
</evidence>
<dbReference type="AlphaFoldDB" id="A0A6N7L4G5"/>
<dbReference type="EMBL" id="WBOF01000003">
    <property type="protein sequence ID" value="MQS17144.1"/>
    <property type="molecule type" value="Genomic_DNA"/>
</dbReference>
<keyword evidence="3" id="KW-0064">Aspartyl protease</keyword>
<keyword evidence="2 5" id="KW-0645">Protease</keyword>
<protein>
    <submittedName>
        <fullName evidence="5">Hydrogenase maturation protease</fullName>
    </submittedName>
</protein>
<accession>A0A6N7L4G5</accession>
<evidence type="ECO:0000313" key="5">
    <source>
        <dbReference type="EMBL" id="MQS17144.1"/>
    </source>
</evidence>
<proteinExistence type="inferred from homology"/>
<dbReference type="RefSeq" id="WP_153469167.1">
    <property type="nucleotide sequence ID" value="NZ_WBOF01000003.1"/>
</dbReference>
<keyword evidence="6" id="KW-1185">Reference proteome</keyword>
<dbReference type="OrthoDB" id="164170at2"/>
<dbReference type="GO" id="GO:0016485">
    <property type="term" value="P:protein processing"/>
    <property type="evidence" value="ECO:0007669"/>
    <property type="project" value="TreeGrafter"/>
</dbReference>
<evidence type="ECO:0000256" key="3">
    <source>
        <dbReference type="ARBA" id="ARBA00022750"/>
    </source>
</evidence>
<dbReference type="Gene3D" id="3.40.50.1450">
    <property type="entry name" value="HybD-like"/>
    <property type="match status" value="1"/>
</dbReference>
<sequence length="166" mass="17213">MDEYRIVVIGVGNEYRHDDGVAVAVLAELAAEGLATDRLTLCDGEPTRLMELWEGADLAVVVDAVHSHPGEPGRIHQVTVDADHLLADPLADDDAAVGTHGLGLGHAVALAAALAKLPRELLIVAVEGADFSIGEGLSPAVADAVPRAVAEVRRAVDERQADAPGQ</sequence>
<dbReference type="GO" id="GO:0004190">
    <property type="term" value="F:aspartic-type endopeptidase activity"/>
    <property type="evidence" value="ECO:0007669"/>
    <property type="project" value="UniProtKB-KW"/>
</dbReference>
<gene>
    <name evidence="5" type="ORF">F7Q99_34410</name>
</gene>
<dbReference type="InterPro" id="IPR000671">
    <property type="entry name" value="Peptidase_A31"/>
</dbReference>
<dbReference type="PANTHER" id="PTHR30302">
    <property type="entry name" value="HYDROGENASE 1 MATURATION PROTEASE"/>
    <property type="match status" value="1"/>
</dbReference>
<dbReference type="CDD" id="cd00518">
    <property type="entry name" value="H2MP"/>
    <property type="match status" value="1"/>
</dbReference>
<keyword evidence="4" id="KW-0378">Hydrolase</keyword>
<dbReference type="NCBIfam" id="TIGR00072">
    <property type="entry name" value="hydrog_prot"/>
    <property type="match status" value="1"/>
</dbReference>
<evidence type="ECO:0000256" key="2">
    <source>
        <dbReference type="ARBA" id="ARBA00022670"/>
    </source>
</evidence>
<dbReference type="SUPFAM" id="SSF53163">
    <property type="entry name" value="HybD-like"/>
    <property type="match status" value="1"/>
</dbReference>
<dbReference type="GO" id="GO:0008047">
    <property type="term" value="F:enzyme activator activity"/>
    <property type="evidence" value="ECO:0007669"/>
    <property type="project" value="InterPro"/>
</dbReference>